<feature type="transmembrane region" description="Helical" evidence="1">
    <location>
        <begin position="638"/>
        <end position="656"/>
    </location>
</feature>
<evidence type="ECO:0008006" key="4">
    <source>
        <dbReference type="Google" id="ProtNLM"/>
    </source>
</evidence>
<keyword evidence="1" id="KW-1133">Transmembrane helix</keyword>
<dbReference type="EMBL" id="MPUH01000188">
    <property type="protein sequence ID" value="OMJ87004.1"/>
    <property type="molecule type" value="Genomic_DNA"/>
</dbReference>
<dbReference type="AlphaFoldDB" id="A0A1R2CDA2"/>
<dbReference type="Proteomes" id="UP000187209">
    <property type="component" value="Unassembled WGS sequence"/>
</dbReference>
<dbReference type="InterPro" id="IPR027417">
    <property type="entry name" value="P-loop_NTPase"/>
</dbReference>
<keyword evidence="1" id="KW-0812">Transmembrane</keyword>
<feature type="transmembrane region" description="Helical" evidence="1">
    <location>
        <begin position="688"/>
        <end position="710"/>
    </location>
</feature>
<sequence length="807" mass="94304">MGNNISINQGPLRFEKLKIETFIPKCQIDAYNFFTKFSAAIREKNANQPLVSSIGDQSLGKSFLLNQIFHTNFEIKLNFAEGKKTDVLNHENIEFYKLFDLEGIGSNSSSPRRDHLNLCFSLTFSNLVLFQIKHHSIYDNKKFFDKIAFTYWLTIKKLKFNKHPLTKIALILRDTDELDLPSKEENENKLKQDIEYFCQLINIRIDDYNLRLREELQLSQEIKQSNVNIDDLIPHDDEYKLKFCHYHAYGWNNETKTILEWDGNSRTQWQRLDPQKLKNEILQIVNSIKKPDNFFEEHKNNDEYMFLQSNSKKKELNEWLKIYRDQILEFEDTSNIEDWVIHEYYLSTELDAGFDCETFDELVSRMEFLPDYLKKMKIRDKMIAEKINKETEFSIEEMKNEHEQSLNDIVMSLGSAHKARIFITSLVKDSAYHYSSFMGFSLIDIITELSNNNLTSYNDIKLMNNEYNNLKNRDENLILFIIECIFNFPENSQLITVEINKIQRMKKVFMCLCYYDEMIKFYNIRIMPKIEKYIFIGIFCIFLKKIQRVFKSEEDISLQCNLEDTQRKINSFDFQLYSMHLTELLNNLESSLTPKLPEFLNLLKDYFKIRMQIITEKATAKSFMNSDTICNLYERNHSIISTSISISTVSGSIMIIGGYAVRALVSLYAIADAIAIAVYWGALTAEFGLSAAIIGTGGAAILLAIPIFVGHKIYKAGVKMFKISTGEIGSYKDKIIAKKDFDAKYSILSVNSETHMKHCYYEENYPILKTKPNEFYNSIVVKRDLSSSLSATIFSYYSVTLIQRKKA</sequence>
<dbReference type="Gene3D" id="3.40.50.300">
    <property type="entry name" value="P-loop containing nucleotide triphosphate hydrolases"/>
    <property type="match status" value="1"/>
</dbReference>
<keyword evidence="3" id="KW-1185">Reference proteome</keyword>
<organism evidence="2 3">
    <name type="scientific">Stentor coeruleus</name>
    <dbReference type="NCBI Taxonomy" id="5963"/>
    <lineage>
        <taxon>Eukaryota</taxon>
        <taxon>Sar</taxon>
        <taxon>Alveolata</taxon>
        <taxon>Ciliophora</taxon>
        <taxon>Postciliodesmatophora</taxon>
        <taxon>Heterotrichea</taxon>
        <taxon>Heterotrichida</taxon>
        <taxon>Stentoridae</taxon>
        <taxon>Stentor</taxon>
    </lineage>
</organism>
<dbReference type="OrthoDB" id="2343366at2759"/>
<comment type="caution">
    <text evidence="2">The sequence shown here is derived from an EMBL/GenBank/DDBJ whole genome shotgun (WGS) entry which is preliminary data.</text>
</comment>
<evidence type="ECO:0000256" key="1">
    <source>
        <dbReference type="SAM" id="Phobius"/>
    </source>
</evidence>
<protein>
    <recommendedName>
        <fullName evidence="4">GB1/RHD3-type G domain-containing protein</fullName>
    </recommendedName>
</protein>
<name>A0A1R2CDA2_9CILI</name>
<feature type="transmembrane region" description="Helical" evidence="1">
    <location>
        <begin position="663"/>
        <end position="682"/>
    </location>
</feature>
<gene>
    <name evidence="2" type="ORF">SteCoe_11330</name>
</gene>
<evidence type="ECO:0000313" key="3">
    <source>
        <dbReference type="Proteomes" id="UP000187209"/>
    </source>
</evidence>
<evidence type="ECO:0000313" key="2">
    <source>
        <dbReference type="EMBL" id="OMJ87004.1"/>
    </source>
</evidence>
<dbReference type="SUPFAM" id="SSF52540">
    <property type="entry name" value="P-loop containing nucleoside triphosphate hydrolases"/>
    <property type="match status" value="1"/>
</dbReference>
<keyword evidence="1" id="KW-0472">Membrane</keyword>
<proteinExistence type="predicted"/>
<reference evidence="2 3" key="1">
    <citation type="submission" date="2016-11" db="EMBL/GenBank/DDBJ databases">
        <title>The macronuclear genome of Stentor coeruleus: a giant cell with tiny introns.</title>
        <authorList>
            <person name="Slabodnick M."/>
            <person name="Ruby J.G."/>
            <person name="Reiff S.B."/>
            <person name="Swart E.C."/>
            <person name="Gosai S."/>
            <person name="Prabakaran S."/>
            <person name="Witkowska E."/>
            <person name="Larue G.E."/>
            <person name="Fisher S."/>
            <person name="Freeman R.M."/>
            <person name="Gunawardena J."/>
            <person name="Chu W."/>
            <person name="Stover N.A."/>
            <person name="Gregory B.D."/>
            <person name="Nowacki M."/>
            <person name="Derisi J."/>
            <person name="Roy S.W."/>
            <person name="Marshall W.F."/>
            <person name="Sood P."/>
        </authorList>
    </citation>
    <scope>NUCLEOTIDE SEQUENCE [LARGE SCALE GENOMIC DNA]</scope>
    <source>
        <strain evidence="2">WM001</strain>
    </source>
</reference>
<accession>A0A1R2CDA2</accession>